<dbReference type="PANTHER" id="PTHR42957:SF1">
    <property type="entry name" value="HELICASE MJ1565-RELATED"/>
    <property type="match status" value="1"/>
</dbReference>
<evidence type="ECO:0000313" key="3">
    <source>
        <dbReference type="Proteomes" id="UP000712673"/>
    </source>
</evidence>
<dbReference type="Gene3D" id="3.40.50.300">
    <property type="entry name" value="P-loop containing nucleotide triphosphate hydrolases"/>
    <property type="match status" value="2"/>
</dbReference>
<organism evidence="2 3">
    <name type="scientific">Tectimicrobiota bacterium</name>
    <dbReference type="NCBI Taxonomy" id="2528274"/>
    <lineage>
        <taxon>Bacteria</taxon>
        <taxon>Pseudomonadati</taxon>
        <taxon>Nitrospinota/Tectimicrobiota group</taxon>
        <taxon>Candidatus Tectimicrobiota</taxon>
    </lineage>
</organism>
<name>A0A937W1Q4_UNCTE</name>
<evidence type="ECO:0000259" key="1">
    <source>
        <dbReference type="Pfam" id="PF01935"/>
    </source>
</evidence>
<feature type="domain" description="Helicase HerA central" evidence="1">
    <location>
        <begin position="169"/>
        <end position="367"/>
    </location>
</feature>
<dbReference type="EMBL" id="VGLS01000168">
    <property type="protein sequence ID" value="MBM3223600.1"/>
    <property type="molecule type" value="Genomic_DNA"/>
</dbReference>
<dbReference type="InterPro" id="IPR008571">
    <property type="entry name" value="HerA-like"/>
</dbReference>
<evidence type="ECO:0000313" key="2">
    <source>
        <dbReference type="EMBL" id="MBM3223600.1"/>
    </source>
</evidence>
<dbReference type="InterPro" id="IPR002789">
    <property type="entry name" value="HerA_central"/>
</dbReference>
<dbReference type="PANTHER" id="PTHR42957">
    <property type="entry name" value="HELICASE MJ1565-RELATED"/>
    <property type="match status" value="1"/>
</dbReference>
<dbReference type="SUPFAM" id="SSF52540">
    <property type="entry name" value="P-loop containing nucleoside triphosphate hydrolases"/>
    <property type="match status" value="1"/>
</dbReference>
<dbReference type="AlphaFoldDB" id="A0A937W1Q4"/>
<dbReference type="Proteomes" id="UP000712673">
    <property type="component" value="Unassembled WGS sequence"/>
</dbReference>
<gene>
    <name evidence="2" type="ORF">FJZ47_07350</name>
</gene>
<dbReference type="Pfam" id="PF01935">
    <property type="entry name" value="DUF87"/>
    <property type="match status" value="1"/>
</dbReference>
<sequence>MSIQVSQVKGDVVELIFNPREEDLRVGETLRIQERDSGEGLVVQVVAFRMVTYPSLVQEQLELVIGQGQPLSRELLTYLSEAQETLQEYDISEARNLKVAIAKIRKLTGRSWDQWDGWIPIRDVEVTRVSDQELFANCIDDLGNPLHLGQTLRGEPFFIEGHYLEKVNVITGVKGAGKSYLSKVVLLELINAGAPCIVFDLNKEYIHLPKHDADPQTGEVRTRGIIHLKAGDNLKLGVRQFGLSPLVTMLTKFGLPDVSAMYFENRMARLLQEAWHMERQGRTAPFIGIQHLIDMAEELEFSQNEGVSAAIRSRLEAARNTGVFADHPGEATSLQAEYDKIRHGGALVIDISGLTNLSRQGFVQAIIDIIREVCETELQRGTGRFPFVFFEEAHLYINHNTIGYIVTRSRHLGITCFFVTNMVGGLDETVLRQVDNLFLLYLPFDDDVRHISKSAMVDQETMGSFVKRLRRHHALILGDVTRQYPVIIKIKELKGIHTAGETQYFFKPRHARTPQEHAAVPELLVPPELQQHMPHIKENGVTPEQAVLPLTTPSEPTPEEVKLLARLQARWPDIIASLRDTSAFLGSVLSAGQPVKLQNQVLSLTFTARDAFHRDMLKEPEYLALVEQELSKVLQQPITIVCHTLD</sequence>
<reference evidence="2" key="1">
    <citation type="submission" date="2019-03" db="EMBL/GenBank/DDBJ databases">
        <title>Lake Tanganyika Metagenome-Assembled Genomes (MAGs).</title>
        <authorList>
            <person name="Tran P."/>
        </authorList>
    </citation>
    <scope>NUCLEOTIDE SEQUENCE</scope>
    <source>
        <strain evidence="2">K_DeepCast_65m_m2_066</strain>
    </source>
</reference>
<comment type="caution">
    <text evidence="2">The sequence shown here is derived from an EMBL/GenBank/DDBJ whole genome shotgun (WGS) entry which is preliminary data.</text>
</comment>
<proteinExistence type="predicted"/>
<dbReference type="InterPro" id="IPR027417">
    <property type="entry name" value="P-loop_NTPase"/>
</dbReference>
<protein>
    <submittedName>
        <fullName evidence="2">DUF87 domain-containing protein</fullName>
    </submittedName>
</protein>
<accession>A0A937W1Q4</accession>